<keyword evidence="2" id="KW-1185">Reference proteome</keyword>
<evidence type="ECO:0000313" key="2">
    <source>
        <dbReference type="Proteomes" id="UP001062846"/>
    </source>
</evidence>
<sequence length="1504" mass="169389">MPKAAGRRGPMAARSPSLDILRKISTQSVRKSLSADIVFMAKNARSRGTGNLSPLKRSAVSISPSPVGSPTIYDLGFHTPDSLARKSFEVLETLPTEEQPIDCVPLLAQGRLPLEGCVQQEKSPDLPRVMQINGVEQRVTKMPRYLGGLTAQVGPLSSPRPDEGEIVKEGENVDAGEMMQFDIIKQKPLVDVDLNFPPVEEKIRNPEIKKGDCNQSPSACASSSVTHVKLSSWKGFEELGMDPENTGIISDLKRFKLTGSCLLKFVDDLLLSRGDERIIVFTTNNRDLLDAALRCPFNKDNYILKSSPQPVALPAEGEIVQLNSFEQKPLVDFDATNSRAHQRSVFVSNPENKNTREISKGQCMTESVCSLIDSTTRLLAQKKTTRISSTDFDAPDNKAHLLRAHQSSPIVFNSEKKDTIEGLRGECLTKNVPSLDDSRKQKSMLDFDATKNKAHLFRAYQIDPVVSLSENKNRGEALKSNVQSLLGLEDLQQLCGDRRDAAAKTLSGIYSLYWSIESIYDPGFHTPDSLAWKSFEVLETLPAEEQPIDCVPLLSQGRLPLEGCVRQEKSPDLPRVMQINGVERRVTKMPSYLRGLTTQSASSSRSPISLPDGGHIVLLDLITKNIEHVARADQCSPTVFLAEKKMVRKHRTMSVIFEENHLHFGRRCEGAAKSLGAMRICGKHGINQKWATRKGYSLGDSLAWKSFKVQDNLPLGEQSNTRRRSLTHKHCVRLKKSQDLPRSMLRDCAGGLAARSDIGLPDGGHILSLSEKKIVRKTLKRKCRTMSVLSLEDHQQHVGRRWEDTVKFLGAKRVCRQLVIHRETTAKRIRRQLGTCWWLFKQSAIGLPDGGHILYLPEKKIFRKTLKRKCRSISVLSLEDHKQHVVRRWEDAAKSHGTKCIRRQLVIHRLSTAKRTHKGIHQWPFQRSVISLPDGGHILSLSEKKIVRKTLKRKCRSMSVLCLVDRQQHVDRRWEDAAKNIGAKRICRQLVIHRVSIAKRICRQHGIHHRWPFERDWATMKGYSLGDERPVEVISLSTHAKLVLRLQLIYISWLGSFSPRLSALPGREILGPIALSSSEFTATKNIAQRVGQDRSGSASSDSENERTRDQEDPREIYTSITKDDLLQLYGRMNRKDAAASLGVSVSTFKRKCRNYRIDRWPHIRKKKVGRPPDQHGERNTSTACKTPLHNVHARMEGEPVGQNQDANEFRRDFVEHSVALNTENDSIIALYSETEAARGSSKWAFQLEDQTMQSTTYPYCDDLVFSQSQIASTEVVNENMGSLQDGRDLLASQVVAPQKEPLLEGHVFGFGNWTAGSCSDLASSHTMRTFSHATGSSENLENWLASVEEHLMEEHIYGSSMSDPAPSQPMCTIHHSMATIPHMMPLPTERQDTRSVKLKATYGDTKIKFQFPLTSGINELKEVMSKILERELGSFKVEYKDEDGEWILMALDEHVREYLQLLNSLGNKATELKVQDKVPNTTNFCANCRCYNRRPLKQKDHKYV</sequence>
<reference evidence="1" key="1">
    <citation type="submission" date="2022-02" db="EMBL/GenBank/DDBJ databases">
        <title>Plant Genome Project.</title>
        <authorList>
            <person name="Zhang R.-G."/>
        </authorList>
    </citation>
    <scope>NUCLEOTIDE SEQUENCE</scope>
    <source>
        <strain evidence="1">AT1</strain>
    </source>
</reference>
<gene>
    <name evidence="1" type="ORF">RHMOL_Rhmol05G0027100</name>
</gene>
<comment type="caution">
    <text evidence="1">The sequence shown here is derived from an EMBL/GenBank/DDBJ whole genome shotgun (WGS) entry which is preliminary data.</text>
</comment>
<dbReference type="Proteomes" id="UP001062846">
    <property type="component" value="Chromosome 5"/>
</dbReference>
<organism evidence="1 2">
    <name type="scientific">Rhododendron molle</name>
    <name type="common">Chinese azalea</name>
    <name type="synonym">Azalea mollis</name>
    <dbReference type="NCBI Taxonomy" id="49168"/>
    <lineage>
        <taxon>Eukaryota</taxon>
        <taxon>Viridiplantae</taxon>
        <taxon>Streptophyta</taxon>
        <taxon>Embryophyta</taxon>
        <taxon>Tracheophyta</taxon>
        <taxon>Spermatophyta</taxon>
        <taxon>Magnoliopsida</taxon>
        <taxon>eudicotyledons</taxon>
        <taxon>Gunneridae</taxon>
        <taxon>Pentapetalae</taxon>
        <taxon>asterids</taxon>
        <taxon>Ericales</taxon>
        <taxon>Ericaceae</taxon>
        <taxon>Ericoideae</taxon>
        <taxon>Rhodoreae</taxon>
        <taxon>Rhododendron</taxon>
    </lineage>
</organism>
<evidence type="ECO:0000313" key="1">
    <source>
        <dbReference type="EMBL" id="KAI8553582.1"/>
    </source>
</evidence>
<name>A0ACC0NJP8_RHOML</name>
<protein>
    <submittedName>
        <fullName evidence="1">Uncharacterized protein</fullName>
    </submittedName>
</protein>
<accession>A0ACC0NJP8</accession>
<proteinExistence type="predicted"/>
<dbReference type="EMBL" id="CM046392">
    <property type="protein sequence ID" value="KAI8553582.1"/>
    <property type="molecule type" value="Genomic_DNA"/>
</dbReference>